<dbReference type="PROSITE" id="PS01033">
    <property type="entry name" value="GLOBIN"/>
    <property type="match status" value="1"/>
</dbReference>
<feature type="domain" description="Globin" evidence="5">
    <location>
        <begin position="44"/>
        <end position="191"/>
    </location>
</feature>
<dbReference type="InterPro" id="IPR050532">
    <property type="entry name" value="Globin-like_OT"/>
</dbReference>
<accession>A0ABY7EZ01</accession>
<keyword evidence="3" id="KW-0408">Iron</keyword>
<dbReference type="InterPro" id="IPR009050">
    <property type="entry name" value="Globin-like_sf"/>
</dbReference>
<dbReference type="InterPro" id="IPR000971">
    <property type="entry name" value="Globin"/>
</dbReference>
<evidence type="ECO:0000259" key="5">
    <source>
        <dbReference type="PROSITE" id="PS01033"/>
    </source>
</evidence>
<dbReference type="EMBL" id="CP111020">
    <property type="protein sequence ID" value="WAR15142.1"/>
    <property type="molecule type" value="Genomic_DNA"/>
</dbReference>
<evidence type="ECO:0000313" key="7">
    <source>
        <dbReference type="Proteomes" id="UP001164746"/>
    </source>
</evidence>
<protein>
    <submittedName>
        <fullName evidence="6">CYGB1-like protein</fullName>
    </submittedName>
</protein>
<dbReference type="PANTHER" id="PTHR46458">
    <property type="entry name" value="BLR2807 PROTEIN"/>
    <property type="match status" value="1"/>
</dbReference>
<dbReference type="PANTHER" id="PTHR46458:SF2">
    <property type="entry name" value="X GLOBIN"/>
    <property type="match status" value="1"/>
</dbReference>
<dbReference type="Gene3D" id="1.10.490.10">
    <property type="entry name" value="Globins"/>
    <property type="match status" value="1"/>
</dbReference>
<comment type="similarity">
    <text evidence="4">Belongs to the globin family.</text>
</comment>
<evidence type="ECO:0000313" key="6">
    <source>
        <dbReference type="EMBL" id="WAR15142.1"/>
    </source>
</evidence>
<dbReference type="Pfam" id="PF00042">
    <property type="entry name" value="Globin"/>
    <property type="match status" value="1"/>
</dbReference>
<evidence type="ECO:0000256" key="3">
    <source>
        <dbReference type="ARBA" id="ARBA00023004"/>
    </source>
</evidence>
<keyword evidence="7" id="KW-1185">Reference proteome</keyword>
<gene>
    <name evidence="6" type="ORF">MAR_005247</name>
</gene>
<sequence>MSLLKRIKKYVTGSSQTSEKKFAVIKSINKESSTTFDPKNPPPELSEREVQIIKDCWAIVQQSVAEVGIITFVGLFETHPEVHDAFMSFRAVNTSDLEYNAILRAHALRVMGTVDKCINRLDNNIKIRELMTNLGIRHINYSVKIEYMDLMGPQFISSIKLHLKTIWTEEHEKSWENLFRFMCYYIRKGMCSI</sequence>
<name>A0ABY7EZ01_MYAAR</name>
<evidence type="ECO:0000256" key="2">
    <source>
        <dbReference type="ARBA" id="ARBA00022723"/>
    </source>
</evidence>
<dbReference type="SUPFAM" id="SSF46458">
    <property type="entry name" value="Globin-like"/>
    <property type="match status" value="1"/>
</dbReference>
<evidence type="ECO:0000256" key="1">
    <source>
        <dbReference type="ARBA" id="ARBA00022617"/>
    </source>
</evidence>
<keyword evidence="4" id="KW-0813">Transport</keyword>
<dbReference type="InterPro" id="IPR012292">
    <property type="entry name" value="Globin/Proto"/>
</dbReference>
<proteinExistence type="inferred from homology"/>
<keyword evidence="4" id="KW-0561">Oxygen transport</keyword>
<keyword evidence="1 4" id="KW-0349">Heme</keyword>
<reference evidence="6" key="1">
    <citation type="submission" date="2022-11" db="EMBL/GenBank/DDBJ databases">
        <title>Centuries of genome instability and evolution in soft-shell clam transmissible cancer (bioRxiv).</title>
        <authorList>
            <person name="Hart S.F.M."/>
            <person name="Yonemitsu M.A."/>
            <person name="Giersch R.M."/>
            <person name="Beal B.F."/>
            <person name="Arriagada G."/>
            <person name="Davis B.W."/>
            <person name="Ostrander E.A."/>
            <person name="Goff S.P."/>
            <person name="Metzger M.J."/>
        </authorList>
    </citation>
    <scope>NUCLEOTIDE SEQUENCE</scope>
    <source>
        <strain evidence="6">MELC-2E11</strain>
        <tissue evidence="6">Siphon/mantle</tissue>
    </source>
</reference>
<evidence type="ECO:0000256" key="4">
    <source>
        <dbReference type="RuleBase" id="RU000356"/>
    </source>
</evidence>
<dbReference type="Proteomes" id="UP001164746">
    <property type="component" value="Chromosome 9"/>
</dbReference>
<organism evidence="6 7">
    <name type="scientific">Mya arenaria</name>
    <name type="common">Soft-shell clam</name>
    <dbReference type="NCBI Taxonomy" id="6604"/>
    <lineage>
        <taxon>Eukaryota</taxon>
        <taxon>Metazoa</taxon>
        <taxon>Spiralia</taxon>
        <taxon>Lophotrochozoa</taxon>
        <taxon>Mollusca</taxon>
        <taxon>Bivalvia</taxon>
        <taxon>Autobranchia</taxon>
        <taxon>Heteroconchia</taxon>
        <taxon>Euheterodonta</taxon>
        <taxon>Imparidentia</taxon>
        <taxon>Neoheterodontei</taxon>
        <taxon>Myida</taxon>
        <taxon>Myoidea</taxon>
        <taxon>Myidae</taxon>
        <taxon>Mya</taxon>
    </lineage>
</organism>
<keyword evidence="2" id="KW-0479">Metal-binding</keyword>